<keyword evidence="2" id="KW-1185">Reference proteome</keyword>
<reference evidence="1 2" key="1">
    <citation type="submission" date="2020-08" db="EMBL/GenBank/DDBJ databases">
        <title>Genomic Encyclopedia of Type Strains, Phase IV (KMG-IV): sequencing the most valuable type-strain genomes for metagenomic binning, comparative biology and taxonomic classification.</title>
        <authorList>
            <person name="Goeker M."/>
        </authorList>
    </citation>
    <scope>NUCLEOTIDE SEQUENCE [LARGE SCALE GENOMIC DNA]</scope>
    <source>
        <strain evidence="1 2">DSM 14925</strain>
    </source>
</reference>
<evidence type="ECO:0000313" key="2">
    <source>
        <dbReference type="Proteomes" id="UP000562464"/>
    </source>
</evidence>
<dbReference type="AlphaFoldDB" id="A0A841C2V8"/>
<proteinExistence type="predicted"/>
<protein>
    <submittedName>
        <fullName evidence="1">Uncharacterized protein</fullName>
    </submittedName>
</protein>
<gene>
    <name evidence="1" type="ORF">HNQ37_001189</name>
</gene>
<sequence length="66" mass="7799">MNAITDLVFDLFLGNTGFKGIFNYFGEKLRYGLFSKKEIWAYELGFQILYFLKGLQRQYLLSKCIN</sequence>
<dbReference type="Proteomes" id="UP000562464">
    <property type="component" value="Unassembled WGS sequence"/>
</dbReference>
<organism evidence="1 2">
    <name type="scientific">Lactovum miscens</name>
    <dbReference type="NCBI Taxonomy" id="190387"/>
    <lineage>
        <taxon>Bacteria</taxon>
        <taxon>Bacillati</taxon>
        <taxon>Bacillota</taxon>
        <taxon>Bacilli</taxon>
        <taxon>Lactobacillales</taxon>
        <taxon>Streptococcaceae</taxon>
        <taxon>Lactovum</taxon>
    </lineage>
</organism>
<name>A0A841C2V8_9LACT</name>
<evidence type="ECO:0000313" key="1">
    <source>
        <dbReference type="EMBL" id="MBB5888296.1"/>
    </source>
</evidence>
<dbReference type="EMBL" id="JACHHV010000020">
    <property type="protein sequence ID" value="MBB5888296.1"/>
    <property type="molecule type" value="Genomic_DNA"/>
</dbReference>
<comment type="caution">
    <text evidence="1">The sequence shown here is derived from an EMBL/GenBank/DDBJ whole genome shotgun (WGS) entry which is preliminary data.</text>
</comment>
<accession>A0A841C2V8</accession>